<dbReference type="SUPFAM" id="SSF52047">
    <property type="entry name" value="RNI-like"/>
    <property type="match status" value="1"/>
</dbReference>
<feature type="chain" id="PRO_5035916821" evidence="4">
    <location>
        <begin position="30"/>
        <end position="518"/>
    </location>
</feature>
<dbReference type="PANTHER" id="PTHR24373:SF275">
    <property type="entry name" value="TIR DOMAIN-CONTAINING PROTEIN"/>
    <property type="match status" value="1"/>
</dbReference>
<dbReference type="InterPro" id="IPR032675">
    <property type="entry name" value="LRR_dom_sf"/>
</dbReference>
<evidence type="ECO:0000313" key="5">
    <source>
        <dbReference type="EMBL" id="CAG5124501.1"/>
    </source>
</evidence>
<gene>
    <name evidence="5" type="ORF">CUNI_LOCUS10059</name>
</gene>
<dbReference type="OrthoDB" id="6137799at2759"/>
<dbReference type="InterPro" id="IPR001611">
    <property type="entry name" value="Leu-rich_rpt"/>
</dbReference>
<keyword evidence="6" id="KW-1185">Reference proteome</keyword>
<evidence type="ECO:0000256" key="2">
    <source>
        <dbReference type="ARBA" id="ARBA00022729"/>
    </source>
</evidence>
<keyword evidence="2 4" id="KW-0732">Signal</keyword>
<accession>A0A8S3ZBP5</accession>
<keyword evidence="1" id="KW-0433">Leucine-rich repeat</keyword>
<evidence type="ECO:0000256" key="1">
    <source>
        <dbReference type="ARBA" id="ARBA00022614"/>
    </source>
</evidence>
<dbReference type="PROSITE" id="PS51450">
    <property type="entry name" value="LRR"/>
    <property type="match status" value="3"/>
</dbReference>
<dbReference type="GO" id="GO:0005615">
    <property type="term" value="C:extracellular space"/>
    <property type="evidence" value="ECO:0007669"/>
    <property type="project" value="TreeGrafter"/>
</dbReference>
<dbReference type="EMBL" id="CAJHNH020001786">
    <property type="protein sequence ID" value="CAG5124501.1"/>
    <property type="molecule type" value="Genomic_DNA"/>
</dbReference>
<dbReference type="Pfam" id="PF13855">
    <property type="entry name" value="LRR_8"/>
    <property type="match status" value="3"/>
</dbReference>
<dbReference type="GO" id="GO:0031012">
    <property type="term" value="C:extracellular matrix"/>
    <property type="evidence" value="ECO:0007669"/>
    <property type="project" value="TreeGrafter"/>
</dbReference>
<dbReference type="PANTHER" id="PTHR24373">
    <property type="entry name" value="SLIT RELATED LEUCINE-RICH REPEAT NEURONAL PROTEIN"/>
    <property type="match status" value="1"/>
</dbReference>
<name>A0A8S3ZBP5_9EUPU</name>
<dbReference type="SMART" id="SM00365">
    <property type="entry name" value="LRR_SD22"/>
    <property type="match status" value="5"/>
</dbReference>
<dbReference type="SMART" id="SM00369">
    <property type="entry name" value="LRR_TYP"/>
    <property type="match status" value="8"/>
</dbReference>
<dbReference type="InterPro" id="IPR003591">
    <property type="entry name" value="Leu-rich_rpt_typical-subtyp"/>
</dbReference>
<evidence type="ECO:0000256" key="4">
    <source>
        <dbReference type="SAM" id="SignalP"/>
    </source>
</evidence>
<dbReference type="AlphaFoldDB" id="A0A8S3ZBP5"/>
<evidence type="ECO:0000313" key="6">
    <source>
        <dbReference type="Proteomes" id="UP000678393"/>
    </source>
</evidence>
<dbReference type="InterPro" id="IPR050328">
    <property type="entry name" value="Dev_Immune_Receptor"/>
</dbReference>
<reference evidence="5" key="1">
    <citation type="submission" date="2021-04" db="EMBL/GenBank/DDBJ databases">
        <authorList>
            <consortium name="Molecular Ecology Group"/>
        </authorList>
    </citation>
    <scope>NUCLEOTIDE SEQUENCE</scope>
</reference>
<comment type="caution">
    <text evidence="5">The sequence shown here is derived from an EMBL/GenBank/DDBJ whole genome shotgun (WGS) entry which is preliminary data.</text>
</comment>
<keyword evidence="3" id="KW-0677">Repeat</keyword>
<dbReference type="Proteomes" id="UP000678393">
    <property type="component" value="Unassembled WGS sequence"/>
</dbReference>
<feature type="signal peptide" evidence="4">
    <location>
        <begin position="1"/>
        <end position="29"/>
    </location>
</feature>
<evidence type="ECO:0000256" key="3">
    <source>
        <dbReference type="ARBA" id="ARBA00022737"/>
    </source>
</evidence>
<dbReference type="Gene3D" id="3.80.10.10">
    <property type="entry name" value="Ribonuclease Inhibitor"/>
    <property type="match status" value="3"/>
</dbReference>
<organism evidence="5 6">
    <name type="scientific">Candidula unifasciata</name>
    <dbReference type="NCBI Taxonomy" id="100452"/>
    <lineage>
        <taxon>Eukaryota</taxon>
        <taxon>Metazoa</taxon>
        <taxon>Spiralia</taxon>
        <taxon>Lophotrochozoa</taxon>
        <taxon>Mollusca</taxon>
        <taxon>Gastropoda</taxon>
        <taxon>Heterobranchia</taxon>
        <taxon>Euthyneura</taxon>
        <taxon>Panpulmonata</taxon>
        <taxon>Eupulmonata</taxon>
        <taxon>Stylommatophora</taxon>
        <taxon>Helicina</taxon>
        <taxon>Helicoidea</taxon>
        <taxon>Geomitridae</taxon>
        <taxon>Candidula</taxon>
    </lineage>
</organism>
<protein>
    <submittedName>
        <fullName evidence="5">Uncharacterized protein</fullName>
    </submittedName>
</protein>
<proteinExistence type="predicted"/>
<sequence>MESLWHVESTKIIHIVLFIGAHFVLQTNAARECPFNPAPCVCPYGTLTCSSVEDLTALYQEVGDLNITSIYFRGGNITSISGNNLPPGLEYIYFSNQPLTNISEDALNSSAQTLNSLTIIGAQFLQLPKALLVLTNLTSLRIQDAPIQNWDDSVLEHITANVKYLQLKNVSLTIWPRSISSSRTLVSLDLSYNPLKYIPDDAFQFLNYTLKDLDLSQTGLTKVPMALFSLSNLSRLDLSGIALSNVTDIEQLESMPFATGLVFITLESSQIKTILNFSSFTSLDTITLNNNSITDATPGSFPPSLTYLSLKENRLTAVPTAIAHLPQLAELFLSHNQIASIEPGSLPPSLTTLDLSYNKISVITNTSFINMKNVTYLSLYSNPISIIDPSAFSDLVSLKYLNLGRSSLMEIPLAVTSLPADIDLSMFETGYIRCPCPPPQELVDWFALTNGTVPFFMSCDSYQSAEQYLTTGCVSTSTTITTVALTDTTHRGSATSLQRALFSIRGSLLILTTAFLMY</sequence>